<keyword evidence="4 6" id="KW-1133">Transmembrane helix</keyword>
<feature type="transmembrane region" description="Helical" evidence="6">
    <location>
        <begin position="331"/>
        <end position="353"/>
    </location>
</feature>
<dbReference type="GO" id="GO:0005886">
    <property type="term" value="C:plasma membrane"/>
    <property type="evidence" value="ECO:0007669"/>
    <property type="project" value="UniProtKB-SubCell"/>
</dbReference>
<evidence type="ECO:0000256" key="1">
    <source>
        <dbReference type="ARBA" id="ARBA00004141"/>
    </source>
</evidence>
<dbReference type="STRING" id="69332.A0A388LCA1"/>
<feature type="compositionally biased region" description="Acidic residues" evidence="7">
    <location>
        <begin position="235"/>
        <end position="245"/>
    </location>
</feature>
<dbReference type="PANTHER" id="PTHR12385:SF4">
    <property type="entry name" value="PROTEIN PNS1"/>
    <property type="match status" value="1"/>
</dbReference>
<feature type="transmembrane region" description="Helical" evidence="6">
    <location>
        <begin position="642"/>
        <end position="662"/>
    </location>
</feature>
<feature type="transmembrane region" description="Helical" evidence="6">
    <location>
        <begin position="278"/>
        <end position="311"/>
    </location>
</feature>
<comment type="similarity">
    <text evidence="2 6">Belongs to the CTL (choline transporter-like) family.</text>
</comment>
<feature type="compositionally biased region" description="Basic and acidic residues" evidence="7">
    <location>
        <begin position="185"/>
        <end position="202"/>
    </location>
</feature>
<proteinExistence type="inferred from homology"/>
<dbReference type="GO" id="GO:0022857">
    <property type="term" value="F:transmembrane transporter activity"/>
    <property type="evidence" value="ECO:0007669"/>
    <property type="project" value="UniProtKB-UniRule"/>
</dbReference>
<feature type="transmembrane region" description="Helical" evidence="6">
    <location>
        <begin position="459"/>
        <end position="481"/>
    </location>
</feature>
<evidence type="ECO:0000256" key="4">
    <source>
        <dbReference type="ARBA" id="ARBA00022989"/>
    </source>
</evidence>
<feature type="transmembrane region" description="Helical" evidence="6">
    <location>
        <begin position="423"/>
        <end position="453"/>
    </location>
</feature>
<keyword evidence="5 6" id="KW-0472">Membrane</keyword>
<dbReference type="EMBL" id="BFEA01000332">
    <property type="protein sequence ID" value="GBG79930.1"/>
    <property type="molecule type" value="Genomic_DNA"/>
</dbReference>
<evidence type="ECO:0000256" key="6">
    <source>
        <dbReference type="RuleBase" id="RU368066"/>
    </source>
</evidence>
<feature type="compositionally biased region" description="Acidic residues" evidence="7">
    <location>
        <begin position="169"/>
        <end position="184"/>
    </location>
</feature>
<gene>
    <name evidence="8" type="ORF">CBR_g30194</name>
</gene>
<dbReference type="Pfam" id="PF04515">
    <property type="entry name" value="Choline_transpo"/>
    <property type="match status" value="1"/>
</dbReference>
<dbReference type="OrthoDB" id="44736at2759"/>
<keyword evidence="9" id="KW-1185">Reference proteome</keyword>
<evidence type="ECO:0000313" key="9">
    <source>
        <dbReference type="Proteomes" id="UP000265515"/>
    </source>
</evidence>
<comment type="caution">
    <text evidence="8">The sequence shown here is derived from an EMBL/GenBank/DDBJ whole genome shotgun (WGS) entry which is preliminary data.</text>
</comment>
<dbReference type="AlphaFoldDB" id="A0A388LCA1"/>
<feature type="compositionally biased region" description="Basic and acidic residues" evidence="7">
    <location>
        <begin position="20"/>
        <end position="33"/>
    </location>
</feature>
<comment type="subcellular location">
    <subcellularLocation>
        <location evidence="6">Cell membrane</location>
        <topology evidence="6">Multi-pass membrane protein</topology>
    </subcellularLocation>
    <subcellularLocation>
        <location evidence="1">Membrane</location>
        <topology evidence="1">Multi-pass membrane protein</topology>
    </subcellularLocation>
</comment>
<name>A0A388LCA1_CHABU</name>
<evidence type="ECO:0000313" key="8">
    <source>
        <dbReference type="EMBL" id="GBG79930.1"/>
    </source>
</evidence>
<feature type="region of interest" description="Disordered" evidence="7">
    <location>
        <begin position="8"/>
        <end position="35"/>
    </location>
</feature>
<evidence type="ECO:0000256" key="3">
    <source>
        <dbReference type="ARBA" id="ARBA00022692"/>
    </source>
</evidence>
<feature type="compositionally biased region" description="Acidic residues" evidence="7">
    <location>
        <begin position="216"/>
        <end position="226"/>
    </location>
</feature>
<accession>A0A388LCA1</accession>
<comment type="function">
    <text evidence="6">Choline transporter.</text>
</comment>
<feature type="transmembrane region" description="Helical" evidence="6">
    <location>
        <begin position="575"/>
        <end position="597"/>
    </location>
</feature>
<keyword evidence="3 6" id="KW-0812">Transmembrane</keyword>
<dbReference type="Proteomes" id="UP000265515">
    <property type="component" value="Unassembled WGS sequence"/>
</dbReference>
<dbReference type="InterPro" id="IPR007603">
    <property type="entry name" value="Choline_transptr-like"/>
</dbReference>
<evidence type="ECO:0000256" key="2">
    <source>
        <dbReference type="ARBA" id="ARBA00007168"/>
    </source>
</evidence>
<organism evidence="8 9">
    <name type="scientific">Chara braunii</name>
    <name type="common">Braun's stonewort</name>
    <dbReference type="NCBI Taxonomy" id="69332"/>
    <lineage>
        <taxon>Eukaryota</taxon>
        <taxon>Viridiplantae</taxon>
        <taxon>Streptophyta</taxon>
        <taxon>Charophyceae</taxon>
        <taxon>Charales</taxon>
        <taxon>Characeae</taxon>
        <taxon>Chara</taxon>
    </lineage>
</organism>
<evidence type="ECO:0000256" key="7">
    <source>
        <dbReference type="SAM" id="MobiDB-lite"/>
    </source>
</evidence>
<dbReference type="Gramene" id="GBG79930">
    <property type="protein sequence ID" value="GBG79930"/>
    <property type="gene ID" value="CBR_g30194"/>
</dbReference>
<sequence>MLITRLPVGFARGPTGGRRRGADRENVPRDRKAVQAKGAGFARISPVKVAQIGGNLQQQQVHHPPQRDRHAAIANREGASSPVDVDVPSQGVVPVAAPEVAAAFPRPVEARTCRDPIWLGMFVIHLLVVGYFLYTCHLPQNSEGEVLRANDIDLRNKWGAIHSLGGVNEDNDDTSDDDNDDDDNNGDKTGEGYNDGDNKSLESLKSPQNGDGDHDHDDDDDDDNDDNGPQNGDGDHDDDAEDDVEDNGHMSRWNHRTGDEETEDANAANTDEDGVHWWLVTLFAVSLFWTGAVFANIMHVMVAGVVALAVVHSADDRVPMPRYPTLSSLRHALTTSLGSICLGSLFTAAFRVLRWAVRSVRARTGKNECCNCCLACLFGFVEGFVRFFNKYAYVQAALDGKPFNKAARDAWERFQMTGVEALIAYDVTGAVLVMMIMLGGLITGTCAGLWTYYMRQDRAIMVALTSMLMGTMLVGLALVVVESAITCLYVCYAVDPTIVARWDPEFAIELERLLRQRMEHRSGRNVEAPKPSLGQIMSPRAVSEPSYGNEAVAGAPMPRICDCLKTMFCGQLGNGVWLSMGLASFLVTVYMMCVVLENTMAGRAPSSPSTWTYTTPIIVRAEDPQAVPNSRSLHHRQLGDGIWLSMGLASFLIIVNMMCLVLENTIAGRAPPSPSTWTYTTPITVRAEDPQAVPNSRSSVTVSLAMAYGCPWVWPPSLS</sequence>
<feature type="region of interest" description="Disordered" evidence="7">
    <location>
        <begin position="163"/>
        <end position="267"/>
    </location>
</feature>
<reference evidence="8 9" key="1">
    <citation type="journal article" date="2018" name="Cell">
        <title>The Chara Genome: Secondary Complexity and Implications for Plant Terrestrialization.</title>
        <authorList>
            <person name="Nishiyama T."/>
            <person name="Sakayama H."/>
            <person name="Vries J.D."/>
            <person name="Buschmann H."/>
            <person name="Saint-Marcoux D."/>
            <person name="Ullrich K.K."/>
            <person name="Haas F.B."/>
            <person name="Vanderstraeten L."/>
            <person name="Becker D."/>
            <person name="Lang D."/>
            <person name="Vosolsobe S."/>
            <person name="Rombauts S."/>
            <person name="Wilhelmsson P.K.I."/>
            <person name="Janitza P."/>
            <person name="Kern R."/>
            <person name="Heyl A."/>
            <person name="Rumpler F."/>
            <person name="Villalobos L.I.A.C."/>
            <person name="Clay J.M."/>
            <person name="Skokan R."/>
            <person name="Toyoda A."/>
            <person name="Suzuki Y."/>
            <person name="Kagoshima H."/>
            <person name="Schijlen E."/>
            <person name="Tajeshwar N."/>
            <person name="Catarino B."/>
            <person name="Hetherington A.J."/>
            <person name="Saltykova A."/>
            <person name="Bonnot C."/>
            <person name="Breuninger H."/>
            <person name="Symeonidi A."/>
            <person name="Radhakrishnan G.V."/>
            <person name="Van Nieuwerburgh F."/>
            <person name="Deforce D."/>
            <person name="Chang C."/>
            <person name="Karol K.G."/>
            <person name="Hedrich R."/>
            <person name="Ulvskov P."/>
            <person name="Glockner G."/>
            <person name="Delwiche C.F."/>
            <person name="Petrasek J."/>
            <person name="Van de Peer Y."/>
            <person name="Friml J."/>
            <person name="Beilby M."/>
            <person name="Dolan L."/>
            <person name="Kohara Y."/>
            <person name="Sugano S."/>
            <person name="Fujiyama A."/>
            <person name="Delaux P.-M."/>
            <person name="Quint M."/>
            <person name="TheiBen G."/>
            <person name="Hagemann M."/>
            <person name="Harholt J."/>
            <person name="Dunand C."/>
            <person name="Zachgo S."/>
            <person name="Langdale J."/>
            <person name="Maumus F."/>
            <person name="Straeten D.V.D."/>
            <person name="Gould S.B."/>
            <person name="Rensing S.A."/>
        </authorList>
    </citation>
    <scope>NUCLEOTIDE SEQUENCE [LARGE SCALE GENOMIC DNA]</scope>
    <source>
        <strain evidence="8 9">S276</strain>
    </source>
</reference>
<feature type="transmembrane region" description="Helical" evidence="6">
    <location>
        <begin position="116"/>
        <end position="134"/>
    </location>
</feature>
<dbReference type="PANTHER" id="PTHR12385">
    <property type="entry name" value="CHOLINE TRANSPORTER-LIKE (SLC FAMILY 44)"/>
    <property type="match status" value="1"/>
</dbReference>
<protein>
    <recommendedName>
        <fullName evidence="6">Choline transporter-like protein</fullName>
    </recommendedName>
</protein>
<evidence type="ECO:0000256" key="5">
    <source>
        <dbReference type="ARBA" id="ARBA00023136"/>
    </source>
</evidence>